<accession>A0A2A2M275</accession>
<dbReference type="Proteomes" id="UP000218231">
    <property type="component" value="Unassembled WGS sequence"/>
</dbReference>
<evidence type="ECO:0000313" key="3">
    <source>
        <dbReference type="Proteomes" id="UP000218231"/>
    </source>
</evidence>
<evidence type="ECO:0000313" key="2">
    <source>
        <dbReference type="EMBL" id="PAV92385.1"/>
    </source>
</evidence>
<feature type="chain" id="PRO_5012087456" evidence="1">
    <location>
        <begin position="21"/>
        <end position="190"/>
    </location>
</feature>
<comment type="caution">
    <text evidence="2">The sequence shown here is derived from an EMBL/GenBank/DDBJ whole genome shotgun (WGS) entry which is preliminary data.</text>
</comment>
<feature type="signal peptide" evidence="1">
    <location>
        <begin position="1"/>
        <end position="20"/>
    </location>
</feature>
<keyword evidence="1" id="KW-0732">Signal</keyword>
<reference evidence="2 3" key="1">
    <citation type="journal article" date="2017" name="Curr. Biol.">
        <title>Genome architecture and evolution of a unichromosomal asexual nematode.</title>
        <authorList>
            <person name="Fradin H."/>
            <person name="Zegar C."/>
            <person name="Gutwein M."/>
            <person name="Lucas J."/>
            <person name="Kovtun M."/>
            <person name="Corcoran D."/>
            <person name="Baugh L.R."/>
            <person name="Kiontke K."/>
            <person name="Gunsalus K."/>
            <person name="Fitch D.H."/>
            <person name="Piano F."/>
        </authorList>
    </citation>
    <scope>NUCLEOTIDE SEQUENCE [LARGE SCALE GENOMIC DNA]</scope>
    <source>
        <strain evidence="2">PF1309</strain>
    </source>
</reference>
<gene>
    <name evidence="2" type="ORF">WR25_09406</name>
</gene>
<evidence type="ECO:0000256" key="1">
    <source>
        <dbReference type="SAM" id="SignalP"/>
    </source>
</evidence>
<proteinExistence type="predicted"/>
<dbReference type="AlphaFoldDB" id="A0A2A2M275"/>
<sequence length="190" mass="21402">MRSSIVLIALFAALCNFSNAELGMDKIEVQVGRSFGLLKQVESKITKDPRPLAIISLTFDRSMTPEQKFAKCGEIKDANGNTPTKEKLEKNKAALLDFFGKVDKIFAYYDKEIVPIISPKAKRFFDGVFEIGKKPGDFIKLSAEDMMKKYKDLTKDFEDEDGVDVFMGFGLLLGETREAMMKFAKLIAHH</sequence>
<name>A0A2A2M275_9BILA</name>
<keyword evidence="3" id="KW-1185">Reference proteome</keyword>
<organism evidence="2 3">
    <name type="scientific">Diploscapter pachys</name>
    <dbReference type="NCBI Taxonomy" id="2018661"/>
    <lineage>
        <taxon>Eukaryota</taxon>
        <taxon>Metazoa</taxon>
        <taxon>Ecdysozoa</taxon>
        <taxon>Nematoda</taxon>
        <taxon>Chromadorea</taxon>
        <taxon>Rhabditida</taxon>
        <taxon>Rhabditina</taxon>
        <taxon>Rhabditomorpha</taxon>
        <taxon>Rhabditoidea</taxon>
        <taxon>Rhabditidae</taxon>
        <taxon>Diploscapter</taxon>
    </lineage>
</organism>
<protein>
    <submittedName>
        <fullName evidence="2">Uncharacterized protein</fullName>
    </submittedName>
</protein>
<dbReference type="EMBL" id="LIAE01006222">
    <property type="protein sequence ID" value="PAV92385.1"/>
    <property type="molecule type" value="Genomic_DNA"/>
</dbReference>